<feature type="transmembrane region" description="Helical" evidence="5">
    <location>
        <begin position="79"/>
        <end position="98"/>
    </location>
</feature>
<evidence type="ECO:0000256" key="3">
    <source>
        <dbReference type="ARBA" id="ARBA00022989"/>
    </source>
</evidence>
<evidence type="ECO:0000313" key="7">
    <source>
        <dbReference type="EMBL" id="PAT08465.1"/>
    </source>
</evidence>
<dbReference type="GO" id="GO:0016020">
    <property type="term" value="C:membrane"/>
    <property type="evidence" value="ECO:0007669"/>
    <property type="project" value="UniProtKB-SubCell"/>
</dbReference>
<feature type="transmembrane region" description="Helical" evidence="5">
    <location>
        <begin position="144"/>
        <end position="166"/>
    </location>
</feature>
<reference evidence="7 8" key="1">
    <citation type="submission" date="2017-08" db="EMBL/GenBank/DDBJ databases">
        <title>Whole genome sequences of 6 clinical strains closest to Corynebacterium imitans.</title>
        <authorList>
            <person name="Bernier A.-M."/>
            <person name="Burdz T."/>
            <person name="Bernard K."/>
        </authorList>
    </citation>
    <scope>NUCLEOTIDE SEQUENCE [LARGE SCALE GENOMIC DNA]</scope>
    <source>
        <strain evidence="7 8">NML92-0415</strain>
    </source>
</reference>
<evidence type="ECO:0000256" key="4">
    <source>
        <dbReference type="ARBA" id="ARBA00023136"/>
    </source>
</evidence>
<organism evidence="7 8">
    <name type="scientific">Corynebacterium hadale</name>
    <dbReference type="NCBI Taxonomy" id="2026255"/>
    <lineage>
        <taxon>Bacteria</taxon>
        <taxon>Bacillati</taxon>
        <taxon>Actinomycetota</taxon>
        <taxon>Actinomycetes</taxon>
        <taxon>Mycobacteriales</taxon>
        <taxon>Corynebacteriaceae</taxon>
        <taxon>Corynebacterium</taxon>
    </lineage>
</organism>
<feature type="domain" description="Methylamine utilisation protein MauE" evidence="6">
    <location>
        <begin position="36"/>
        <end position="166"/>
    </location>
</feature>
<accession>A0AB36RHA9</accession>
<dbReference type="AlphaFoldDB" id="A0AB36RHA9"/>
<dbReference type="GO" id="GO:0030416">
    <property type="term" value="P:methylamine metabolic process"/>
    <property type="evidence" value="ECO:0007669"/>
    <property type="project" value="InterPro"/>
</dbReference>
<dbReference type="EMBL" id="NSGP01000025">
    <property type="protein sequence ID" value="PAT08465.1"/>
    <property type="molecule type" value="Genomic_DNA"/>
</dbReference>
<sequence>MQRCATLLVVTTIDATDAPTEQVEAKRSTRALVLDVLSAAARFFMAYVWIKAAIPKIGAVLDVTQTIAAYEIFTRDWSYLLAHIIGPLELAGGLLLLLGIKLRPAGWVSIGVLSLFIIGMLSAWQRGLIIDCGCFDPNTEGTEGTNLLATVGRDVIYIAITLFMIYRPFKKFAIYP</sequence>
<comment type="caution">
    <text evidence="7">The sequence shown here is derived from an EMBL/GenBank/DDBJ whole genome shotgun (WGS) entry which is preliminary data.</text>
</comment>
<comment type="subcellular location">
    <subcellularLocation>
        <location evidence="1">Membrane</location>
        <topology evidence="1">Multi-pass membrane protein</topology>
    </subcellularLocation>
</comment>
<feature type="transmembrane region" description="Helical" evidence="5">
    <location>
        <begin position="57"/>
        <end position="73"/>
    </location>
</feature>
<dbReference type="Proteomes" id="UP000218041">
    <property type="component" value="Unassembled WGS sequence"/>
</dbReference>
<keyword evidence="4 5" id="KW-0472">Membrane</keyword>
<keyword evidence="3 5" id="KW-1133">Transmembrane helix</keyword>
<name>A0AB36RHA9_9CORY</name>
<proteinExistence type="predicted"/>
<feature type="transmembrane region" description="Helical" evidence="5">
    <location>
        <begin position="105"/>
        <end position="124"/>
    </location>
</feature>
<gene>
    <name evidence="7" type="ORF">CKJ80_11615</name>
</gene>
<protein>
    <recommendedName>
        <fullName evidence="6">Methylamine utilisation protein MauE domain-containing protein</fullName>
    </recommendedName>
</protein>
<evidence type="ECO:0000256" key="2">
    <source>
        <dbReference type="ARBA" id="ARBA00022692"/>
    </source>
</evidence>
<evidence type="ECO:0000256" key="1">
    <source>
        <dbReference type="ARBA" id="ARBA00004141"/>
    </source>
</evidence>
<evidence type="ECO:0000313" key="8">
    <source>
        <dbReference type="Proteomes" id="UP000218041"/>
    </source>
</evidence>
<evidence type="ECO:0000259" key="6">
    <source>
        <dbReference type="Pfam" id="PF07291"/>
    </source>
</evidence>
<dbReference type="InterPro" id="IPR009908">
    <property type="entry name" value="Methylamine_util_MauE"/>
</dbReference>
<evidence type="ECO:0000256" key="5">
    <source>
        <dbReference type="SAM" id="Phobius"/>
    </source>
</evidence>
<keyword evidence="2 5" id="KW-0812">Transmembrane</keyword>
<dbReference type="Pfam" id="PF07291">
    <property type="entry name" value="MauE"/>
    <property type="match status" value="1"/>
</dbReference>